<dbReference type="Proteomes" id="UP001221898">
    <property type="component" value="Unassembled WGS sequence"/>
</dbReference>
<dbReference type="AlphaFoldDB" id="A0AAD7R0I8"/>
<evidence type="ECO:0000313" key="2">
    <source>
        <dbReference type="Proteomes" id="UP001221898"/>
    </source>
</evidence>
<comment type="caution">
    <text evidence="1">The sequence shown here is derived from an EMBL/GenBank/DDBJ whole genome shotgun (WGS) entry which is preliminary data.</text>
</comment>
<organism evidence="1 2">
    <name type="scientific">Aldrovandia affinis</name>
    <dbReference type="NCBI Taxonomy" id="143900"/>
    <lineage>
        <taxon>Eukaryota</taxon>
        <taxon>Metazoa</taxon>
        <taxon>Chordata</taxon>
        <taxon>Craniata</taxon>
        <taxon>Vertebrata</taxon>
        <taxon>Euteleostomi</taxon>
        <taxon>Actinopterygii</taxon>
        <taxon>Neopterygii</taxon>
        <taxon>Teleostei</taxon>
        <taxon>Notacanthiformes</taxon>
        <taxon>Halosauridae</taxon>
        <taxon>Aldrovandia</taxon>
    </lineage>
</organism>
<reference evidence="1" key="1">
    <citation type="journal article" date="2023" name="Science">
        <title>Genome structures resolve the early diversification of teleost fishes.</title>
        <authorList>
            <person name="Parey E."/>
            <person name="Louis A."/>
            <person name="Montfort J."/>
            <person name="Bouchez O."/>
            <person name="Roques C."/>
            <person name="Iampietro C."/>
            <person name="Lluch J."/>
            <person name="Castinel A."/>
            <person name="Donnadieu C."/>
            <person name="Desvignes T."/>
            <person name="Floi Bucao C."/>
            <person name="Jouanno E."/>
            <person name="Wen M."/>
            <person name="Mejri S."/>
            <person name="Dirks R."/>
            <person name="Jansen H."/>
            <person name="Henkel C."/>
            <person name="Chen W.J."/>
            <person name="Zahm M."/>
            <person name="Cabau C."/>
            <person name="Klopp C."/>
            <person name="Thompson A.W."/>
            <person name="Robinson-Rechavi M."/>
            <person name="Braasch I."/>
            <person name="Lecointre G."/>
            <person name="Bobe J."/>
            <person name="Postlethwait J.H."/>
            <person name="Berthelot C."/>
            <person name="Roest Crollius H."/>
            <person name="Guiguen Y."/>
        </authorList>
    </citation>
    <scope>NUCLEOTIDE SEQUENCE</scope>
    <source>
        <strain evidence="1">NC1722</strain>
    </source>
</reference>
<gene>
    <name evidence="1" type="ORF">AAFF_G00204560</name>
</gene>
<proteinExistence type="predicted"/>
<sequence>MTLLRPTDLDVLEVQQQLNETELDIATDTNTAMDIAQPWKPRWILQHLCRPWIVQQAGTPAGRGGVCETPADLVEPSEMQDG</sequence>
<accession>A0AAD7R0I8</accession>
<keyword evidence="2" id="KW-1185">Reference proteome</keyword>
<dbReference type="EMBL" id="JAINUG010002705">
    <property type="protein sequence ID" value="KAJ8347430.1"/>
    <property type="molecule type" value="Genomic_DNA"/>
</dbReference>
<name>A0AAD7R0I8_9TELE</name>
<protein>
    <submittedName>
        <fullName evidence="1">Uncharacterized protein</fullName>
    </submittedName>
</protein>
<feature type="non-terminal residue" evidence="1">
    <location>
        <position position="82"/>
    </location>
</feature>
<evidence type="ECO:0000313" key="1">
    <source>
        <dbReference type="EMBL" id="KAJ8347430.1"/>
    </source>
</evidence>